<evidence type="ECO:0000313" key="9">
    <source>
        <dbReference type="Proteomes" id="UP000799439"/>
    </source>
</evidence>
<dbReference type="GO" id="GO:0000981">
    <property type="term" value="F:DNA-binding transcription factor activity, RNA polymerase II-specific"/>
    <property type="evidence" value="ECO:0007669"/>
    <property type="project" value="InterPro"/>
</dbReference>
<dbReference type="GO" id="GO:0005634">
    <property type="term" value="C:nucleus"/>
    <property type="evidence" value="ECO:0007669"/>
    <property type="project" value="UniProtKB-SubCell"/>
</dbReference>
<comment type="caution">
    <text evidence="8">The sequence shown here is derived from an EMBL/GenBank/DDBJ whole genome shotgun (WGS) entry which is preliminary data.</text>
</comment>
<keyword evidence="3" id="KW-0805">Transcription regulation</keyword>
<dbReference type="PROSITE" id="PS00463">
    <property type="entry name" value="ZN2_CY6_FUNGAL_1"/>
    <property type="match status" value="1"/>
</dbReference>
<organism evidence="8 9">
    <name type="scientific">Myriangium duriaei CBS 260.36</name>
    <dbReference type="NCBI Taxonomy" id="1168546"/>
    <lineage>
        <taxon>Eukaryota</taxon>
        <taxon>Fungi</taxon>
        <taxon>Dikarya</taxon>
        <taxon>Ascomycota</taxon>
        <taxon>Pezizomycotina</taxon>
        <taxon>Dothideomycetes</taxon>
        <taxon>Dothideomycetidae</taxon>
        <taxon>Myriangiales</taxon>
        <taxon>Myriangiaceae</taxon>
        <taxon>Myriangium</taxon>
    </lineage>
</organism>
<feature type="domain" description="Zn(2)-C6 fungal-type" evidence="7">
    <location>
        <begin position="28"/>
        <end position="60"/>
    </location>
</feature>
<dbReference type="GO" id="GO:0008270">
    <property type="term" value="F:zinc ion binding"/>
    <property type="evidence" value="ECO:0007669"/>
    <property type="project" value="InterPro"/>
</dbReference>
<dbReference type="InterPro" id="IPR036864">
    <property type="entry name" value="Zn2-C6_fun-type_DNA-bd_sf"/>
</dbReference>
<dbReference type="OrthoDB" id="4060227at2759"/>
<dbReference type="AlphaFoldDB" id="A0A9P4J373"/>
<accession>A0A9P4J373</accession>
<keyword evidence="6" id="KW-0539">Nucleus</keyword>
<proteinExistence type="predicted"/>
<keyword evidence="2" id="KW-0479">Metal-binding</keyword>
<dbReference type="Pfam" id="PF00172">
    <property type="entry name" value="Zn_clus"/>
    <property type="match status" value="1"/>
</dbReference>
<dbReference type="CDD" id="cd00067">
    <property type="entry name" value="GAL4"/>
    <property type="match status" value="1"/>
</dbReference>
<dbReference type="Gene3D" id="4.10.240.10">
    <property type="entry name" value="Zn(2)-C6 fungal-type DNA-binding domain"/>
    <property type="match status" value="1"/>
</dbReference>
<evidence type="ECO:0000256" key="6">
    <source>
        <dbReference type="ARBA" id="ARBA00023242"/>
    </source>
</evidence>
<evidence type="ECO:0000256" key="3">
    <source>
        <dbReference type="ARBA" id="ARBA00023015"/>
    </source>
</evidence>
<evidence type="ECO:0000256" key="1">
    <source>
        <dbReference type="ARBA" id="ARBA00004123"/>
    </source>
</evidence>
<dbReference type="SMART" id="SM00066">
    <property type="entry name" value="GAL4"/>
    <property type="match status" value="1"/>
</dbReference>
<evidence type="ECO:0000256" key="5">
    <source>
        <dbReference type="ARBA" id="ARBA00023163"/>
    </source>
</evidence>
<dbReference type="GO" id="GO:0000976">
    <property type="term" value="F:transcription cis-regulatory region binding"/>
    <property type="evidence" value="ECO:0007669"/>
    <property type="project" value="TreeGrafter"/>
</dbReference>
<dbReference type="EMBL" id="ML996087">
    <property type="protein sequence ID" value="KAF2151564.1"/>
    <property type="molecule type" value="Genomic_DNA"/>
</dbReference>
<sequence>MSGSSAAMALRDSFGDRKIPDISRKITACVSCRKLKIKCHIPSSKPPCTRCKSRGLSCTVNKSLQMLMEDDATWKELMEQRIERLENSLSKDEPEVIVTSHLSPPAAQCMSANLRSLDGSTPSSRAHNENSFALDLSSSLGSFPASSVISATSDNGIVASSFRPDLVSCGVIPLESAVGHLAFFKQHLNSFIHYSLDESLELANIRARSPLLIASICATSAYCAGTSDYSKCLAALKSEVSQSLFDGKYNFDDVLAFCVGALWLRDISATLHGLSVQVSGQLDLHRCITKMPHTDIACYNRTRLYFLVFLCDHQCSLVYGRPPMTSEFRSLKEPAIFLQSEFVNPRDLFLMSQVELWSITRKIFETFGADVKNMAPSQRLWDMWHLRDAMNEWHRMSINAFDLNDGTMTMRRQLLDFYLYSGKLYLLTHIFRGQTFVDAQSASTDIHDLACDAFEAAISLVKIVIDWQDPDDWLNRIPSYFITMVAFACLCLIRIAFHEKLVDEARYNQAYRNLDNLTKGLHKSSKVDTAKSPLHSVAASLNPVLNRWGQSRDVAEVTDVQHEQNLELDWEGIMKDSMDFGFLLGDVPWTVQS</sequence>
<dbReference type="GO" id="GO:0006351">
    <property type="term" value="P:DNA-templated transcription"/>
    <property type="evidence" value="ECO:0007669"/>
    <property type="project" value="InterPro"/>
</dbReference>
<keyword evidence="5" id="KW-0804">Transcription</keyword>
<dbReference type="PANTHER" id="PTHR31845">
    <property type="entry name" value="FINGER DOMAIN PROTEIN, PUTATIVE-RELATED"/>
    <property type="match status" value="1"/>
</dbReference>
<dbReference type="InterPro" id="IPR001138">
    <property type="entry name" value="Zn2Cys6_DnaBD"/>
</dbReference>
<evidence type="ECO:0000259" key="7">
    <source>
        <dbReference type="PROSITE" id="PS50048"/>
    </source>
</evidence>
<dbReference type="SUPFAM" id="SSF57701">
    <property type="entry name" value="Zn2/Cys6 DNA-binding domain"/>
    <property type="match status" value="1"/>
</dbReference>
<comment type="subcellular location">
    <subcellularLocation>
        <location evidence="1">Nucleus</location>
    </subcellularLocation>
</comment>
<keyword evidence="9" id="KW-1185">Reference proteome</keyword>
<dbReference type="PROSITE" id="PS50048">
    <property type="entry name" value="ZN2_CY6_FUNGAL_2"/>
    <property type="match status" value="1"/>
</dbReference>
<dbReference type="InterPro" id="IPR051089">
    <property type="entry name" value="prtT"/>
</dbReference>
<dbReference type="PANTHER" id="PTHR31845:SF17">
    <property type="entry name" value="ZN(II)2CYS6 TRANSCRIPTION FACTOR (EUROFUNG)"/>
    <property type="match status" value="1"/>
</dbReference>
<reference evidence="8" key="1">
    <citation type="journal article" date="2020" name="Stud. Mycol.">
        <title>101 Dothideomycetes genomes: a test case for predicting lifestyles and emergence of pathogens.</title>
        <authorList>
            <person name="Haridas S."/>
            <person name="Albert R."/>
            <person name="Binder M."/>
            <person name="Bloem J."/>
            <person name="Labutti K."/>
            <person name="Salamov A."/>
            <person name="Andreopoulos B."/>
            <person name="Baker S."/>
            <person name="Barry K."/>
            <person name="Bills G."/>
            <person name="Bluhm B."/>
            <person name="Cannon C."/>
            <person name="Castanera R."/>
            <person name="Culley D."/>
            <person name="Daum C."/>
            <person name="Ezra D."/>
            <person name="Gonzalez J."/>
            <person name="Henrissat B."/>
            <person name="Kuo A."/>
            <person name="Liang C."/>
            <person name="Lipzen A."/>
            <person name="Lutzoni F."/>
            <person name="Magnuson J."/>
            <person name="Mondo S."/>
            <person name="Nolan M."/>
            <person name="Ohm R."/>
            <person name="Pangilinan J."/>
            <person name="Park H.-J."/>
            <person name="Ramirez L."/>
            <person name="Alfaro M."/>
            <person name="Sun H."/>
            <person name="Tritt A."/>
            <person name="Yoshinaga Y."/>
            <person name="Zwiers L.-H."/>
            <person name="Turgeon B."/>
            <person name="Goodwin S."/>
            <person name="Spatafora J."/>
            <person name="Crous P."/>
            <person name="Grigoriev I."/>
        </authorList>
    </citation>
    <scope>NUCLEOTIDE SEQUENCE</scope>
    <source>
        <strain evidence="8">CBS 260.36</strain>
    </source>
</reference>
<gene>
    <name evidence="8" type="ORF">K461DRAFT_226870</name>
</gene>
<dbReference type="InterPro" id="IPR007219">
    <property type="entry name" value="XnlR_reg_dom"/>
</dbReference>
<keyword evidence="4" id="KW-0238">DNA-binding</keyword>
<protein>
    <recommendedName>
        <fullName evidence="7">Zn(2)-C6 fungal-type domain-containing protein</fullName>
    </recommendedName>
</protein>
<evidence type="ECO:0000313" key="8">
    <source>
        <dbReference type="EMBL" id="KAF2151564.1"/>
    </source>
</evidence>
<name>A0A9P4J373_9PEZI</name>
<dbReference type="Pfam" id="PF04082">
    <property type="entry name" value="Fungal_trans"/>
    <property type="match status" value="1"/>
</dbReference>
<dbReference type="Proteomes" id="UP000799439">
    <property type="component" value="Unassembled WGS sequence"/>
</dbReference>
<evidence type="ECO:0000256" key="2">
    <source>
        <dbReference type="ARBA" id="ARBA00022723"/>
    </source>
</evidence>
<dbReference type="CDD" id="cd12148">
    <property type="entry name" value="fungal_TF_MHR"/>
    <property type="match status" value="1"/>
</dbReference>
<evidence type="ECO:0000256" key="4">
    <source>
        <dbReference type="ARBA" id="ARBA00023125"/>
    </source>
</evidence>